<keyword evidence="1" id="KW-0472">Membrane</keyword>
<dbReference type="Proteomes" id="UP000044071">
    <property type="component" value="Unassembled WGS sequence"/>
</dbReference>
<evidence type="ECO:0000259" key="2">
    <source>
        <dbReference type="Pfam" id="PF01757"/>
    </source>
</evidence>
<dbReference type="OrthoDB" id="9767863at2"/>
<sequence length="398" mass="45702">MEKKTGIVHLKGIDTIRMVSAFMVIVFHATALPKLTPPNIVAAILPYFGMAVPLFFAVSGFIIAYVYQGKLSENDSIINFYIKRFFRIAPLFYSMLVVWMITAYIVWDKLYPFSEIIINLSFLFNNVPNQQESIVWAGWSIGVEMIFYFLFPLISLFTTNVRCALIGLVLSLLLAMMAHAQYTEIGVPTYGYMNSSNQFCYFMSGMLAFHIWCKSGFRQSQKAVVIRTLLMILAIAIVVGIVASNLIFIGNTEKYRQGGWCIAFVVIILAICYWQNPLVNNKLFNYLGAISFSLYLVHPFIIQMLVFLKFYSFLEQYISYKTYSYLFSQVGTVLITIGISSLTYFYIEKRGIALGSIVIKQRKHFRKIILGYFWQRWKREMEEATHNQGSIAVSAKLE</sequence>
<evidence type="ECO:0000313" key="3">
    <source>
        <dbReference type="EMBL" id="CDZ76214.1"/>
    </source>
</evidence>
<dbReference type="eggNOG" id="COG1835">
    <property type="taxonomic scope" value="Bacteria"/>
</dbReference>
<reference evidence="3 4" key="1">
    <citation type="submission" date="2014-06" db="EMBL/GenBank/DDBJ databases">
        <authorList>
            <person name="Urmite Genomes Urmite Genomes"/>
        </authorList>
    </citation>
    <scope>NUCLEOTIDE SEQUENCE [LARGE SCALE GENOMIC DNA]</scope>
</reference>
<gene>
    <name evidence="3" type="ORF">BN59_00481</name>
</gene>
<feature type="transmembrane region" description="Helical" evidence="1">
    <location>
        <begin position="12"/>
        <end position="32"/>
    </location>
</feature>
<dbReference type="GO" id="GO:0016747">
    <property type="term" value="F:acyltransferase activity, transferring groups other than amino-acyl groups"/>
    <property type="evidence" value="ECO:0007669"/>
    <property type="project" value="InterPro"/>
</dbReference>
<evidence type="ECO:0000256" key="1">
    <source>
        <dbReference type="SAM" id="Phobius"/>
    </source>
</evidence>
<dbReference type="GO" id="GO:0000271">
    <property type="term" value="P:polysaccharide biosynthetic process"/>
    <property type="evidence" value="ECO:0007669"/>
    <property type="project" value="TreeGrafter"/>
</dbReference>
<keyword evidence="1" id="KW-0812">Transmembrane</keyword>
<feature type="transmembrane region" description="Helical" evidence="1">
    <location>
        <begin position="44"/>
        <end position="67"/>
    </location>
</feature>
<feature type="transmembrane region" description="Helical" evidence="1">
    <location>
        <begin position="133"/>
        <end position="151"/>
    </location>
</feature>
<feature type="transmembrane region" description="Helical" evidence="1">
    <location>
        <begin position="195"/>
        <end position="212"/>
    </location>
</feature>
<protein>
    <submittedName>
        <fullName evidence="3">Acyltransferase family protein</fullName>
    </submittedName>
</protein>
<dbReference type="AlphaFoldDB" id="A0A078KWS3"/>
<keyword evidence="3" id="KW-0808">Transferase</keyword>
<organism evidence="3 4">
    <name type="scientific">Legionella massiliensis</name>
    <dbReference type="NCBI Taxonomy" id="1034943"/>
    <lineage>
        <taxon>Bacteria</taxon>
        <taxon>Pseudomonadati</taxon>
        <taxon>Pseudomonadota</taxon>
        <taxon>Gammaproteobacteria</taxon>
        <taxon>Legionellales</taxon>
        <taxon>Legionellaceae</taxon>
        <taxon>Legionella</taxon>
    </lineage>
</organism>
<feature type="transmembrane region" description="Helical" evidence="1">
    <location>
        <begin position="286"/>
        <end position="311"/>
    </location>
</feature>
<feature type="transmembrane region" description="Helical" evidence="1">
    <location>
        <begin position="224"/>
        <end position="249"/>
    </location>
</feature>
<feature type="transmembrane region" description="Helical" evidence="1">
    <location>
        <begin position="163"/>
        <end position="183"/>
    </location>
</feature>
<dbReference type="GO" id="GO:0016020">
    <property type="term" value="C:membrane"/>
    <property type="evidence" value="ECO:0007669"/>
    <property type="project" value="TreeGrafter"/>
</dbReference>
<dbReference type="EMBL" id="CCSB01000001">
    <property type="protein sequence ID" value="CDZ76214.1"/>
    <property type="molecule type" value="Genomic_DNA"/>
</dbReference>
<dbReference type="RefSeq" id="WP_043872799.1">
    <property type="nucleotide sequence ID" value="NZ_CCVW01000001.1"/>
</dbReference>
<dbReference type="PANTHER" id="PTHR23028">
    <property type="entry name" value="ACETYLTRANSFERASE"/>
    <property type="match status" value="1"/>
</dbReference>
<feature type="transmembrane region" description="Helical" evidence="1">
    <location>
        <begin position="88"/>
        <end position="107"/>
    </location>
</feature>
<feature type="transmembrane region" description="Helical" evidence="1">
    <location>
        <begin position="323"/>
        <end position="347"/>
    </location>
</feature>
<keyword evidence="1" id="KW-1133">Transmembrane helix</keyword>
<dbReference type="InterPro" id="IPR050879">
    <property type="entry name" value="Acyltransferase_3"/>
</dbReference>
<dbReference type="STRING" id="1034943.BN59_00481"/>
<dbReference type="Pfam" id="PF01757">
    <property type="entry name" value="Acyl_transf_3"/>
    <property type="match status" value="1"/>
</dbReference>
<proteinExistence type="predicted"/>
<keyword evidence="3" id="KW-0012">Acyltransferase</keyword>
<feature type="domain" description="Acyltransferase 3" evidence="2">
    <location>
        <begin position="11"/>
        <end position="343"/>
    </location>
</feature>
<feature type="transmembrane region" description="Helical" evidence="1">
    <location>
        <begin position="255"/>
        <end position="274"/>
    </location>
</feature>
<name>A0A078KWS3_9GAMM</name>
<accession>A0A078KWS3</accession>
<dbReference type="InterPro" id="IPR002656">
    <property type="entry name" value="Acyl_transf_3_dom"/>
</dbReference>
<dbReference type="PANTHER" id="PTHR23028:SF53">
    <property type="entry name" value="ACYL_TRANSF_3 DOMAIN-CONTAINING PROTEIN"/>
    <property type="match status" value="1"/>
</dbReference>
<keyword evidence="4" id="KW-1185">Reference proteome</keyword>
<evidence type="ECO:0000313" key="4">
    <source>
        <dbReference type="Proteomes" id="UP000044071"/>
    </source>
</evidence>